<keyword evidence="2" id="KW-0238">DNA-binding</keyword>
<dbReference type="InterPro" id="IPR036388">
    <property type="entry name" value="WH-like_DNA-bd_sf"/>
</dbReference>
<comment type="caution">
    <text evidence="5">The sequence shown here is derived from an EMBL/GenBank/DDBJ whole genome shotgun (WGS) entry which is preliminary data.</text>
</comment>
<dbReference type="InterPro" id="IPR000835">
    <property type="entry name" value="HTH_MarR-typ"/>
</dbReference>
<evidence type="ECO:0000313" key="5">
    <source>
        <dbReference type="EMBL" id="MEQ2554657.1"/>
    </source>
</evidence>
<keyword evidence="1" id="KW-0805">Transcription regulation</keyword>
<dbReference type="PANTHER" id="PTHR42756">
    <property type="entry name" value="TRANSCRIPTIONAL REGULATOR, MARR"/>
    <property type="match status" value="1"/>
</dbReference>
<proteinExistence type="predicted"/>
<evidence type="ECO:0000256" key="3">
    <source>
        <dbReference type="ARBA" id="ARBA00023163"/>
    </source>
</evidence>
<sequence>MQKEYAELFSAFTQFRKLHMSDLFPNMNHSEFATLMHIGGANKCLNEEKVKVSTLSERMRINITAVSRTLKVLEKKNYIQRTVSAQDRRITYVELTPEGAEVLAEAEETMNTFTAKVLSSLKKEDVIRLTALMNQLYEASEAEIEKRKKKGDVTE</sequence>
<reference evidence="5" key="1">
    <citation type="submission" date="2024-03" db="EMBL/GenBank/DDBJ databases">
        <title>Human intestinal bacterial collection.</title>
        <authorList>
            <person name="Pauvert C."/>
            <person name="Hitch T.C.A."/>
            <person name="Clavel T."/>
        </authorList>
    </citation>
    <scope>NUCLEOTIDE SEQUENCE [LARGE SCALE GENOMIC DNA]</scope>
    <source>
        <strain evidence="5">CLA-AA-H89B</strain>
    </source>
</reference>
<dbReference type="PROSITE" id="PS50995">
    <property type="entry name" value="HTH_MARR_2"/>
    <property type="match status" value="1"/>
</dbReference>
<keyword evidence="6" id="KW-1185">Reference proteome</keyword>
<protein>
    <submittedName>
        <fullName evidence="5">MarR family transcriptional regulator</fullName>
    </submittedName>
</protein>
<name>A0ABV1H5J5_9FIRM</name>
<gene>
    <name evidence="5" type="ORF">WMO37_06425</name>
</gene>
<keyword evidence="3" id="KW-0804">Transcription</keyword>
<organism evidence="5 6">
    <name type="scientific">Lachnospira intestinalis</name>
    <dbReference type="NCBI Taxonomy" id="3133158"/>
    <lineage>
        <taxon>Bacteria</taxon>
        <taxon>Bacillati</taxon>
        <taxon>Bacillota</taxon>
        <taxon>Clostridia</taxon>
        <taxon>Lachnospirales</taxon>
        <taxon>Lachnospiraceae</taxon>
        <taxon>Lachnospira</taxon>
    </lineage>
</organism>
<dbReference type="Proteomes" id="UP001546774">
    <property type="component" value="Unassembled WGS sequence"/>
</dbReference>
<dbReference type="SUPFAM" id="SSF46785">
    <property type="entry name" value="Winged helix' DNA-binding domain"/>
    <property type="match status" value="1"/>
</dbReference>
<dbReference type="InterPro" id="IPR036390">
    <property type="entry name" value="WH_DNA-bd_sf"/>
</dbReference>
<dbReference type="Pfam" id="PF01047">
    <property type="entry name" value="MarR"/>
    <property type="match status" value="1"/>
</dbReference>
<dbReference type="PANTHER" id="PTHR42756:SF1">
    <property type="entry name" value="TRANSCRIPTIONAL REPRESSOR OF EMRAB OPERON"/>
    <property type="match status" value="1"/>
</dbReference>
<dbReference type="PRINTS" id="PR00598">
    <property type="entry name" value="HTHMARR"/>
</dbReference>
<dbReference type="SMART" id="SM00347">
    <property type="entry name" value="HTH_MARR"/>
    <property type="match status" value="1"/>
</dbReference>
<dbReference type="Gene3D" id="1.10.10.10">
    <property type="entry name" value="Winged helix-like DNA-binding domain superfamily/Winged helix DNA-binding domain"/>
    <property type="match status" value="1"/>
</dbReference>
<evidence type="ECO:0000256" key="1">
    <source>
        <dbReference type="ARBA" id="ARBA00023015"/>
    </source>
</evidence>
<evidence type="ECO:0000259" key="4">
    <source>
        <dbReference type="PROSITE" id="PS50995"/>
    </source>
</evidence>
<dbReference type="EMBL" id="JBBMFS010000004">
    <property type="protein sequence ID" value="MEQ2554657.1"/>
    <property type="molecule type" value="Genomic_DNA"/>
</dbReference>
<evidence type="ECO:0000256" key="2">
    <source>
        <dbReference type="ARBA" id="ARBA00023125"/>
    </source>
</evidence>
<feature type="domain" description="HTH marR-type" evidence="4">
    <location>
        <begin position="1"/>
        <end position="138"/>
    </location>
</feature>
<evidence type="ECO:0000313" key="6">
    <source>
        <dbReference type="Proteomes" id="UP001546774"/>
    </source>
</evidence>
<accession>A0ABV1H5J5</accession>